<proteinExistence type="predicted"/>
<dbReference type="Gene3D" id="1.25.40.90">
    <property type="match status" value="1"/>
</dbReference>
<sequence length="426" mass="48480">MGIFTEEIQKTSVTLYIEKLSNYEEIEWYQFQQLIESMNMQESGPREAIEAIRKRLKHGTQEQKLRTLEILKLLMENSPQHFRQKLCASDKMRERFEFMLSSPMETTEVKKRLVSLLGAWSTKYKGEPGIRLLTNIYESGLSKLGLSRRSRSGSSASPPSQEQQQQNQQQVSEPPKRRSMPPPMKPVRPEPTNVAKTKPRSHSNAATASGTHQQQRQGSTSAFDFATAKPKIIQEIALANQHVNQLTNALKLLNTTEDRWEIDLQHDKRLQEYRQECENSKKKIVKYARLVEDEEWIGTLLTTNEELLKALDMYDIMSVGEVPANLYGNSSPTSPTATAGNQYQQQSLLPAPATTQQIAYHNDDDNNNTLEQDLHGLQLVPRHSPLEAGDDDDDDPFADPFADPVETPPPTSSTLNHHQRQNEYVL</sequence>
<dbReference type="InterPro" id="IPR045007">
    <property type="entry name" value="LSB5"/>
</dbReference>
<feature type="compositionally biased region" description="Acidic residues" evidence="1">
    <location>
        <begin position="388"/>
        <end position="397"/>
    </location>
</feature>
<reference evidence="3 4" key="1">
    <citation type="submission" date="2016-07" db="EMBL/GenBank/DDBJ databases">
        <title>Pervasive Adenine N6-methylation of Active Genes in Fungi.</title>
        <authorList>
            <consortium name="DOE Joint Genome Institute"/>
            <person name="Mondo S.J."/>
            <person name="Dannebaum R.O."/>
            <person name="Kuo R.C."/>
            <person name="Labutti K."/>
            <person name="Haridas S."/>
            <person name="Kuo A."/>
            <person name="Salamov A."/>
            <person name="Ahrendt S.R."/>
            <person name="Lipzen A."/>
            <person name="Sullivan W."/>
            <person name="Andreopoulos W.B."/>
            <person name="Clum A."/>
            <person name="Lindquist E."/>
            <person name="Daum C."/>
            <person name="Ramamoorthy G.K."/>
            <person name="Gryganskyi A."/>
            <person name="Culley D."/>
            <person name="Magnuson J.K."/>
            <person name="James T.Y."/>
            <person name="O'Malley M.A."/>
            <person name="Stajich J.E."/>
            <person name="Spatafora J.W."/>
            <person name="Visel A."/>
            <person name="Grigoriev I.V."/>
        </authorList>
    </citation>
    <scope>NUCLEOTIDE SEQUENCE [LARGE SCALE GENOMIC DNA]</scope>
    <source>
        <strain evidence="3 4">NRRL 1336</strain>
    </source>
</reference>
<dbReference type="GO" id="GO:0035091">
    <property type="term" value="F:phosphatidylinositol binding"/>
    <property type="evidence" value="ECO:0007669"/>
    <property type="project" value="InterPro"/>
</dbReference>
<evidence type="ECO:0000259" key="2">
    <source>
        <dbReference type="PROSITE" id="PS50179"/>
    </source>
</evidence>
<feature type="region of interest" description="Disordered" evidence="1">
    <location>
        <begin position="146"/>
        <end position="221"/>
    </location>
</feature>
<dbReference type="Gene3D" id="1.20.58.160">
    <property type="match status" value="1"/>
</dbReference>
<dbReference type="Proteomes" id="UP000193560">
    <property type="component" value="Unassembled WGS sequence"/>
</dbReference>
<dbReference type="GO" id="GO:0043130">
    <property type="term" value="F:ubiquitin binding"/>
    <property type="evidence" value="ECO:0007669"/>
    <property type="project" value="InterPro"/>
</dbReference>
<evidence type="ECO:0000256" key="1">
    <source>
        <dbReference type="SAM" id="MobiDB-lite"/>
    </source>
</evidence>
<dbReference type="OrthoDB" id="10068368at2759"/>
<dbReference type="GO" id="GO:0030479">
    <property type="term" value="C:actin cortical patch"/>
    <property type="evidence" value="ECO:0007669"/>
    <property type="project" value="TreeGrafter"/>
</dbReference>
<evidence type="ECO:0000313" key="4">
    <source>
        <dbReference type="Proteomes" id="UP000193560"/>
    </source>
</evidence>
<dbReference type="InterPro" id="IPR038425">
    <property type="entry name" value="GAT_sf"/>
</dbReference>
<dbReference type="InterPro" id="IPR008942">
    <property type="entry name" value="ENTH_VHS"/>
</dbReference>
<protein>
    <recommendedName>
        <fullName evidence="2">VHS domain-containing protein</fullName>
    </recommendedName>
</protein>
<dbReference type="SUPFAM" id="SSF89009">
    <property type="entry name" value="GAT-like domain"/>
    <property type="match status" value="1"/>
</dbReference>
<feature type="compositionally biased region" description="Low complexity" evidence="1">
    <location>
        <begin position="152"/>
        <end position="173"/>
    </location>
</feature>
<dbReference type="CDD" id="cd14232">
    <property type="entry name" value="GAT_LSB5"/>
    <property type="match status" value="1"/>
</dbReference>
<dbReference type="Pfam" id="PF00790">
    <property type="entry name" value="VHS"/>
    <property type="match status" value="1"/>
</dbReference>
<evidence type="ECO:0000313" key="3">
    <source>
        <dbReference type="EMBL" id="ORZ11063.1"/>
    </source>
</evidence>
<comment type="caution">
    <text evidence="3">The sequence shown here is derived from an EMBL/GenBank/DDBJ whole genome shotgun (WGS) entry which is preliminary data.</text>
</comment>
<dbReference type="SMART" id="SM00288">
    <property type="entry name" value="VHS"/>
    <property type="match status" value="1"/>
</dbReference>
<dbReference type="GO" id="GO:0006897">
    <property type="term" value="P:endocytosis"/>
    <property type="evidence" value="ECO:0007669"/>
    <property type="project" value="InterPro"/>
</dbReference>
<dbReference type="GO" id="GO:0051666">
    <property type="term" value="P:actin cortical patch localization"/>
    <property type="evidence" value="ECO:0007669"/>
    <property type="project" value="TreeGrafter"/>
</dbReference>
<organism evidence="3 4">
    <name type="scientific">Absidia repens</name>
    <dbReference type="NCBI Taxonomy" id="90262"/>
    <lineage>
        <taxon>Eukaryota</taxon>
        <taxon>Fungi</taxon>
        <taxon>Fungi incertae sedis</taxon>
        <taxon>Mucoromycota</taxon>
        <taxon>Mucoromycotina</taxon>
        <taxon>Mucoromycetes</taxon>
        <taxon>Mucorales</taxon>
        <taxon>Cunninghamellaceae</taxon>
        <taxon>Absidia</taxon>
    </lineage>
</organism>
<dbReference type="STRING" id="90262.A0A1X2I7E2"/>
<dbReference type="SUPFAM" id="SSF48464">
    <property type="entry name" value="ENTH/VHS domain"/>
    <property type="match status" value="1"/>
</dbReference>
<dbReference type="EMBL" id="MCGE01000022">
    <property type="protein sequence ID" value="ORZ11063.1"/>
    <property type="molecule type" value="Genomic_DNA"/>
</dbReference>
<dbReference type="PANTHER" id="PTHR47789">
    <property type="entry name" value="LAS SEVENTEEN-BINDING PROTEIN 5"/>
    <property type="match status" value="1"/>
</dbReference>
<dbReference type="GO" id="GO:0007015">
    <property type="term" value="P:actin filament organization"/>
    <property type="evidence" value="ECO:0007669"/>
    <property type="project" value="InterPro"/>
</dbReference>
<gene>
    <name evidence="3" type="ORF">BCR42DRAFT_421445</name>
</gene>
<feature type="region of interest" description="Disordered" evidence="1">
    <location>
        <begin position="383"/>
        <end position="426"/>
    </location>
</feature>
<accession>A0A1X2I7E2</accession>
<feature type="domain" description="VHS" evidence="2">
    <location>
        <begin position="27"/>
        <end position="138"/>
    </location>
</feature>
<dbReference type="InterPro" id="IPR002014">
    <property type="entry name" value="VHS_dom"/>
</dbReference>
<dbReference type="CDD" id="cd16980">
    <property type="entry name" value="VHS_Lsb5"/>
    <property type="match status" value="1"/>
</dbReference>
<feature type="compositionally biased region" description="Polar residues" evidence="1">
    <location>
        <begin position="202"/>
        <end position="221"/>
    </location>
</feature>
<keyword evidence="4" id="KW-1185">Reference proteome</keyword>
<dbReference type="InterPro" id="IPR044103">
    <property type="entry name" value="GAT_LSB5"/>
</dbReference>
<dbReference type="AlphaFoldDB" id="A0A1X2I7E2"/>
<name>A0A1X2I7E2_9FUNG</name>
<dbReference type="PANTHER" id="PTHR47789:SF1">
    <property type="entry name" value="LAS SEVENTEEN-BINDING PROTEIN 5"/>
    <property type="match status" value="1"/>
</dbReference>
<dbReference type="PROSITE" id="PS50179">
    <property type="entry name" value="VHS"/>
    <property type="match status" value="1"/>
</dbReference>
<dbReference type="GO" id="GO:0007034">
    <property type="term" value="P:vacuolar transport"/>
    <property type="evidence" value="ECO:0007669"/>
    <property type="project" value="UniProtKB-ARBA"/>
</dbReference>